<evidence type="ECO:0000313" key="5">
    <source>
        <dbReference type="Proteomes" id="UP001153076"/>
    </source>
</evidence>
<dbReference type="InterPro" id="IPR003690">
    <property type="entry name" value="MTERF"/>
</dbReference>
<name>A0A9Q1KWK4_9CARY</name>
<keyword evidence="2" id="KW-0806">Transcription termination</keyword>
<dbReference type="PANTHER" id="PTHR13068">
    <property type="entry name" value="CGI-12 PROTEIN-RELATED"/>
    <property type="match status" value="1"/>
</dbReference>
<dbReference type="GO" id="GO:0006353">
    <property type="term" value="P:DNA-templated transcription termination"/>
    <property type="evidence" value="ECO:0007669"/>
    <property type="project" value="UniProtKB-KW"/>
</dbReference>
<evidence type="ECO:0000313" key="4">
    <source>
        <dbReference type="EMBL" id="KAJ8449912.1"/>
    </source>
</evidence>
<evidence type="ECO:0000256" key="3">
    <source>
        <dbReference type="ARBA" id="ARBA00022946"/>
    </source>
</evidence>
<evidence type="ECO:0000256" key="1">
    <source>
        <dbReference type="ARBA" id="ARBA00007692"/>
    </source>
</evidence>
<dbReference type="Proteomes" id="UP001153076">
    <property type="component" value="Unassembled WGS sequence"/>
</dbReference>
<gene>
    <name evidence="4" type="ORF">Cgig2_029274</name>
</gene>
<accession>A0A9Q1KWK4</accession>
<comment type="similarity">
    <text evidence="1">Belongs to the mTERF family.</text>
</comment>
<keyword evidence="3" id="KW-0809">Transit peptide</keyword>
<proteinExistence type="inferred from homology"/>
<keyword evidence="2" id="KW-0805">Transcription regulation</keyword>
<comment type="caution">
    <text evidence="4">The sequence shown here is derived from an EMBL/GenBank/DDBJ whole genome shotgun (WGS) entry which is preliminary data.</text>
</comment>
<dbReference type="GO" id="GO:0003676">
    <property type="term" value="F:nucleic acid binding"/>
    <property type="evidence" value="ECO:0007669"/>
    <property type="project" value="InterPro"/>
</dbReference>
<dbReference type="InterPro" id="IPR038538">
    <property type="entry name" value="MTERF_sf"/>
</dbReference>
<protein>
    <submittedName>
        <fullName evidence="4">Uncharacterized protein</fullName>
    </submittedName>
</protein>
<dbReference type="Gene3D" id="1.25.70.10">
    <property type="entry name" value="Transcription termination factor 3, mitochondrial"/>
    <property type="match status" value="1"/>
</dbReference>
<reference evidence="4" key="1">
    <citation type="submission" date="2022-04" db="EMBL/GenBank/DDBJ databases">
        <title>Carnegiea gigantea Genome sequencing and assembly v2.</title>
        <authorList>
            <person name="Copetti D."/>
            <person name="Sanderson M.J."/>
            <person name="Burquez A."/>
            <person name="Wojciechowski M.F."/>
        </authorList>
    </citation>
    <scope>NUCLEOTIDE SEQUENCE</scope>
    <source>
        <strain evidence="4">SGP5-SGP5p</strain>
        <tissue evidence="4">Aerial part</tissue>
    </source>
</reference>
<organism evidence="4 5">
    <name type="scientific">Carnegiea gigantea</name>
    <dbReference type="NCBI Taxonomy" id="171969"/>
    <lineage>
        <taxon>Eukaryota</taxon>
        <taxon>Viridiplantae</taxon>
        <taxon>Streptophyta</taxon>
        <taxon>Embryophyta</taxon>
        <taxon>Tracheophyta</taxon>
        <taxon>Spermatophyta</taxon>
        <taxon>Magnoliopsida</taxon>
        <taxon>eudicotyledons</taxon>
        <taxon>Gunneridae</taxon>
        <taxon>Pentapetalae</taxon>
        <taxon>Caryophyllales</taxon>
        <taxon>Cactineae</taxon>
        <taxon>Cactaceae</taxon>
        <taxon>Cactoideae</taxon>
        <taxon>Echinocereeae</taxon>
        <taxon>Carnegiea</taxon>
    </lineage>
</organism>
<keyword evidence="2" id="KW-0804">Transcription</keyword>
<dbReference type="EMBL" id="JAKOGI010000018">
    <property type="protein sequence ID" value="KAJ8449912.1"/>
    <property type="molecule type" value="Genomic_DNA"/>
</dbReference>
<dbReference type="OrthoDB" id="637682at2759"/>
<dbReference type="AlphaFoldDB" id="A0A9Q1KWK4"/>
<dbReference type="PANTHER" id="PTHR13068:SF78">
    <property type="entry name" value="MITOCHONDRIAL TRANSCRIPTION TERMINATION FACTOR FAMILY PROTEIN"/>
    <property type="match status" value="1"/>
</dbReference>
<sequence>MRVIASALHSTLCSLSSQKSDNPTTSTTIATTSASLSLEKPKGILQKHPQYSQTHTNISLQFKEKILCLEILGIDSSKALALNPSLHAASLHSIQAIISFLQSKGIHQKDLPRIFGMCPQILTSNIKSELNPVFSFLSSELRVPEHNFRKVINKCPRLLICSVRDQLKPALFYLHRLGFRDFEALAYHDPVLLASNVESTLKPKLEYLIGLGFTREDAIGMILRCPSLFTFSIENNFKPKVEYFLGEMKGKLEDLKEFPQYFTFNLDKRIKPRHLEVLQSGVEMPLPLLLKSTDQEFNEFRSGLFKVALLNDIYDVSIMSSIYLEH</sequence>
<dbReference type="SMART" id="SM00733">
    <property type="entry name" value="Mterf"/>
    <property type="match status" value="6"/>
</dbReference>
<dbReference type="FunFam" id="1.25.70.10:FF:000010">
    <property type="entry name" value="Transcription termination factor MTEF1, chloroplastic"/>
    <property type="match status" value="1"/>
</dbReference>
<dbReference type="Pfam" id="PF02536">
    <property type="entry name" value="mTERF"/>
    <property type="match status" value="1"/>
</dbReference>
<keyword evidence="5" id="KW-1185">Reference proteome</keyword>
<evidence type="ECO:0000256" key="2">
    <source>
        <dbReference type="ARBA" id="ARBA00022472"/>
    </source>
</evidence>